<dbReference type="Proteomes" id="UP000238573">
    <property type="component" value="Unassembled WGS sequence"/>
</dbReference>
<dbReference type="InterPro" id="IPR023214">
    <property type="entry name" value="HAD_sf"/>
</dbReference>
<dbReference type="NCBIfam" id="TIGR01457">
    <property type="entry name" value="HAD-SF-IIA-hyp2"/>
    <property type="match status" value="1"/>
</dbReference>
<dbReference type="PANTHER" id="PTHR19288">
    <property type="entry name" value="4-NITROPHENYLPHOSPHATASE-RELATED"/>
    <property type="match status" value="1"/>
</dbReference>
<evidence type="ECO:0000256" key="2">
    <source>
        <dbReference type="ARBA" id="ARBA00006696"/>
    </source>
</evidence>
<organism evidence="6 7">
    <name type="scientific">Streptococcus anginosus</name>
    <dbReference type="NCBI Taxonomy" id="1328"/>
    <lineage>
        <taxon>Bacteria</taxon>
        <taxon>Bacillati</taxon>
        <taxon>Bacillota</taxon>
        <taxon>Bacilli</taxon>
        <taxon>Lactobacillales</taxon>
        <taxon>Streptococcaceae</taxon>
        <taxon>Streptococcus</taxon>
        <taxon>Streptococcus anginosus group</taxon>
    </lineage>
</organism>
<dbReference type="Pfam" id="PF13242">
    <property type="entry name" value="Hydrolase_like"/>
    <property type="match status" value="1"/>
</dbReference>
<dbReference type="SUPFAM" id="SSF56784">
    <property type="entry name" value="HAD-like"/>
    <property type="match status" value="1"/>
</dbReference>
<dbReference type="EMBL" id="PVSZ01000008">
    <property type="protein sequence ID" value="PRT71220.1"/>
    <property type="molecule type" value="Genomic_DNA"/>
</dbReference>
<evidence type="ECO:0000256" key="5">
    <source>
        <dbReference type="ARBA" id="ARBA00022842"/>
    </source>
</evidence>
<dbReference type="Gene3D" id="3.40.50.1000">
    <property type="entry name" value="HAD superfamily/HAD-like"/>
    <property type="match status" value="2"/>
</dbReference>
<evidence type="ECO:0000256" key="1">
    <source>
        <dbReference type="ARBA" id="ARBA00001946"/>
    </source>
</evidence>
<evidence type="ECO:0000256" key="3">
    <source>
        <dbReference type="ARBA" id="ARBA00022723"/>
    </source>
</evidence>
<dbReference type="NCBIfam" id="TIGR01460">
    <property type="entry name" value="HAD-SF-IIA"/>
    <property type="match status" value="1"/>
</dbReference>
<dbReference type="RefSeq" id="WP_106384052.1">
    <property type="nucleotide sequence ID" value="NZ_PVSZ01000008.1"/>
</dbReference>
<dbReference type="InterPro" id="IPR006357">
    <property type="entry name" value="HAD-SF_hydro_IIA"/>
</dbReference>
<evidence type="ECO:0000256" key="4">
    <source>
        <dbReference type="ARBA" id="ARBA00022801"/>
    </source>
</evidence>
<dbReference type="GO" id="GO:0016791">
    <property type="term" value="F:phosphatase activity"/>
    <property type="evidence" value="ECO:0007669"/>
    <property type="project" value="TreeGrafter"/>
</dbReference>
<evidence type="ECO:0000313" key="6">
    <source>
        <dbReference type="EMBL" id="PRT71220.1"/>
    </source>
</evidence>
<keyword evidence="5" id="KW-0460">Magnesium</keyword>
<comment type="caution">
    <text evidence="6">The sequence shown here is derived from an EMBL/GenBank/DDBJ whole genome shotgun (WGS) entry which is preliminary data.</text>
</comment>
<dbReference type="InterPro" id="IPR036412">
    <property type="entry name" value="HAD-like_sf"/>
</dbReference>
<reference evidence="6 7" key="1">
    <citation type="journal article" date="1993" name="J. Dent. Res.">
        <title>The isolation and characterization of milleri group streptococci from dental periapical abscesses.</title>
        <authorList>
            <person name="Fisher L.E."/>
            <person name="Russell R.R."/>
        </authorList>
    </citation>
    <scope>NUCLEOTIDE SEQUENCE [LARGE SCALE GENOMIC DNA]</scope>
    <source>
        <strain evidence="6 7">OUP21</strain>
    </source>
</reference>
<keyword evidence="3" id="KW-0479">Metal-binding</keyword>
<dbReference type="AlphaFoldDB" id="A0A2T0G5A7"/>
<evidence type="ECO:0000313" key="7">
    <source>
        <dbReference type="Proteomes" id="UP000238573"/>
    </source>
</evidence>
<sequence>MTYKGYLIDLDGTIYKGKDRIPAGEAFVHELQRRNIPYLFVTNNTTRIPETVQAMLAEQFNVETPIETIYTATLATVDYLNDKNLGKKVYVIGDVGLKQAIAEAGYIEDTDNPDYVVVGLDWEVDYEKLSIATLAIQKGAHFVGTNPDLNIPTERGLMPGAGSIITLIEVATRVKPVYIGKPNAIIMEKAVEHLGLPREEVIMVGDNYLTDIRAGIDNDIPTLLVTTGFTKPEEVPDLPIQPDYVLSSLAEWDFDAH</sequence>
<dbReference type="FunFam" id="3.40.50.1000:FF:000053">
    <property type="entry name" value="TIGR01457 family HAD hydrolase"/>
    <property type="match status" value="1"/>
</dbReference>
<proteinExistence type="inferred from homology"/>
<keyword evidence="4 6" id="KW-0378">Hydrolase</keyword>
<dbReference type="CDD" id="cd07530">
    <property type="entry name" value="HAD_Pase_UmpH-like"/>
    <property type="match status" value="1"/>
</dbReference>
<dbReference type="InterPro" id="IPR006354">
    <property type="entry name" value="HAD-SF_hydro_IIA_hyp1"/>
</dbReference>
<comment type="cofactor">
    <cofactor evidence="1">
        <name>Mg(2+)</name>
        <dbReference type="ChEBI" id="CHEBI:18420"/>
    </cofactor>
</comment>
<dbReference type="SFLD" id="SFLDG01139">
    <property type="entry name" value="C2.A:_Pyridoxal_Phosphate_Phos"/>
    <property type="match status" value="1"/>
</dbReference>
<dbReference type="Pfam" id="PF13344">
    <property type="entry name" value="Hydrolase_6"/>
    <property type="match status" value="1"/>
</dbReference>
<dbReference type="GO" id="GO:0046872">
    <property type="term" value="F:metal ion binding"/>
    <property type="evidence" value="ECO:0007669"/>
    <property type="project" value="UniProtKB-KW"/>
</dbReference>
<gene>
    <name evidence="6" type="ORF">C6A27_03115</name>
</gene>
<accession>A0A2T0G5A7</accession>
<dbReference type="GO" id="GO:0005737">
    <property type="term" value="C:cytoplasm"/>
    <property type="evidence" value="ECO:0007669"/>
    <property type="project" value="TreeGrafter"/>
</dbReference>
<comment type="similarity">
    <text evidence="2">Belongs to the HAD-like hydrolase superfamily. NagD family.</text>
</comment>
<dbReference type="PANTHER" id="PTHR19288:SF46">
    <property type="entry name" value="HALOACID DEHALOGENASE-LIKE HYDROLASE DOMAIN-CONTAINING PROTEIN 2"/>
    <property type="match status" value="1"/>
</dbReference>
<protein>
    <submittedName>
        <fullName evidence="6">TIGR01457 family HAD-type hydrolase</fullName>
    </submittedName>
</protein>
<name>A0A2T0G5A7_STRAP</name>
<dbReference type="SFLD" id="SFLDS00003">
    <property type="entry name" value="Haloacid_Dehalogenase"/>
    <property type="match status" value="1"/>
</dbReference>